<accession>A0A172Q5E5</accession>
<name>A0A172Q5E5_9STRE</name>
<evidence type="ECO:0000313" key="3">
    <source>
        <dbReference type="Proteomes" id="UP000077317"/>
    </source>
</evidence>
<dbReference type="Proteomes" id="UP000077317">
    <property type="component" value="Chromosome"/>
</dbReference>
<gene>
    <name evidence="2" type="ORF">A0O21_00885</name>
</gene>
<reference evidence="2 3" key="1">
    <citation type="journal article" date="2016" name="Int. J. Syst. Evol. Microbiol.">
        <title>Streptococcuspantholopis sp. nov., isolated from faeces of the Tibetan antelope (Pantholops hodgsonii).</title>
        <authorList>
            <person name="Bai X."/>
            <person name="Xiong Y."/>
            <person name="Lu S."/>
            <person name="Jin D."/>
            <person name="Lai X."/>
            <person name="Yang J."/>
            <person name="Niu L."/>
            <person name="Hu S."/>
            <person name="Meng X."/>
            <person name="Pu J."/>
            <person name="Ye C."/>
            <person name="Xu J."/>
        </authorList>
    </citation>
    <scope>NUCLEOTIDE SEQUENCE [LARGE SCALE GENOMIC DNA]</scope>
    <source>
        <strain evidence="2 3">TA 26</strain>
    </source>
</reference>
<proteinExistence type="predicted"/>
<dbReference type="KEGG" id="spat:A0O21_00885"/>
<reference evidence="3" key="2">
    <citation type="submission" date="2016-03" db="EMBL/GenBank/DDBJ databases">
        <title>Streptococcus antelopensis sp. nov., isolated from the feces of the Tibetan antelope (Pantholops hodgsonii) in Hoh Xil National Nature Reserve, Qinghai, China.</title>
        <authorList>
            <person name="Bai X."/>
        </authorList>
    </citation>
    <scope>NUCLEOTIDE SEQUENCE [LARGE SCALE GENOMIC DNA]</scope>
    <source>
        <strain evidence="3">TA 26</strain>
    </source>
</reference>
<organism evidence="2 3">
    <name type="scientific">Streptococcus pantholopis</name>
    <dbReference type="NCBI Taxonomy" id="1811193"/>
    <lineage>
        <taxon>Bacteria</taxon>
        <taxon>Bacillati</taxon>
        <taxon>Bacillota</taxon>
        <taxon>Bacilli</taxon>
        <taxon>Lactobacillales</taxon>
        <taxon>Streptococcaceae</taxon>
        <taxon>Streptococcus</taxon>
    </lineage>
</organism>
<evidence type="ECO:0000313" key="2">
    <source>
        <dbReference type="EMBL" id="AND78680.1"/>
    </source>
</evidence>
<dbReference type="RefSeq" id="WP_067060121.1">
    <property type="nucleotide sequence ID" value="NZ_CP014699.1"/>
</dbReference>
<dbReference type="InterPro" id="IPR025164">
    <property type="entry name" value="Toastrack_DUF4097"/>
</dbReference>
<keyword evidence="3" id="KW-1185">Reference proteome</keyword>
<dbReference type="AlphaFoldDB" id="A0A172Q5E5"/>
<dbReference type="Pfam" id="PF13349">
    <property type="entry name" value="DUF4097"/>
    <property type="match status" value="1"/>
</dbReference>
<evidence type="ECO:0000259" key="1">
    <source>
        <dbReference type="Pfam" id="PF13349"/>
    </source>
</evidence>
<dbReference type="STRING" id="1811193.A0O21_00885"/>
<sequence>MVLPDFNSIKIITQFKNINIETSPDNSAHLLFDKKTNEKFDYKISNNQLLVKESSKKYSNFFANTSNSNYVTIQIPKSSIINDITIDSYISNISIKDQKLSSIKIIQDTGDITILNSNCMHGEIRTKIGDLITKNTKLSNFKININTGDWEATSLNILENVQFYANLGDLNITLSEEAAKDIKLTTSSKFGDSVIKPYIKNTSEKNHLIIRVRTGDIVVK</sequence>
<feature type="domain" description="DUF4097" evidence="1">
    <location>
        <begin position="7"/>
        <end position="188"/>
    </location>
</feature>
<protein>
    <recommendedName>
        <fullName evidence="1">DUF4097 domain-containing protein</fullName>
    </recommendedName>
</protein>
<dbReference type="EMBL" id="CP014699">
    <property type="protein sequence ID" value="AND78680.1"/>
    <property type="molecule type" value="Genomic_DNA"/>
</dbReference>